<dbReference type="RefSeq" id="WP_201916782.1">
    <property type="nucleotide sequence ID" value="NZ_JAERQG010000001.1"/>
</dbReference>
<organism evidence="1 2">
    <name type="scientific">Marivirga atlantica</name>
    <dbReference type="NCBI Taxonomy" id="1548457"/>
    <lineage>
        <taxon>Bacteria</taxon>
        <taxon>Pseudomonadati</taxon>
        <taxon>Bacteroidota</taxon>
        <taxon>Cytophagia</taxon>
        <taxon>Cytophagales</taxon>
        <taxon>Marivirgaceae</taxon>
        <taxon>Marivirga</taxon>
    </lineage>
</organism>
<dbReference type="Proteomes" id="UP000642920">
    <property type="component" value="Unassembled WGS sequence"/>
</dbReference>
<accession>A0A937AC02</accession>
<proteinExistence type="predicted"/>
<dbReference type="AlphaFoldDB" id="A0A937AC02"/>
<gene>
    <name evidence="1" type="ORF">JKP34_00970</name>
</gene>
<protein>
    <submittedName>
        <fullName evidence="1">Uncharacterized protein</fullName>
    </submittedName>
</protein>
<sequence length="138" mass="15851">MRLFLSILFISTAFTLNDDIQGKWHIVSYDAIERIRMSSAYNNADISDQLKLEEQFKLMLESAFYEFKSDTLTYSDLSNGQLVTRRALYSINDDTLKIKEIDRSFDRKAIINYCSNDSLVIVPIISGKSGTSKIVFIK</sequence>
<evidence type="ECO:0000313" key="2">
    <source>
        <dbReference type="Proteomes" id="UP000642920"/>
    </source>
</evidence>
<evidence type="ECO:0000313" key="1">
    <source>
        <dbReference type="EMBL" id="MBL0763799.1"/>
    </source>
</evidence>
<keyword evidence="2" id="KW-1185">Reference proteome</keyword>
<dbReference type="EMBL" id="JAERQG010000001">
    <property type="protein sequence ID" value="MBL0763799.1"/>
    <property type="molecule type" value="Genomic_DNA"/>
</dbReference>
<reference evidence="1" key="1">
    <citation type="submission" date="2021-01" db="EMBL/GenBank/DDBJ databases">
        <title>Marivirga sp. nov., isolated from intertidal surface sediments.</title>
        <authorList>
            <person name="Zhang M."/>
        </authorList>
    </citation>
    <scope>NUCLEOTIDE SEQUENCE</scope>
    <source>
        <strain evidence="1">SM1354</strain>
    </source>
</reference>
<comment type="caution">
    <text evidence="1">The sequence shown here is derived from an EMBL/GenBank/DDBJ whole genome shotgun (WGS) entry which is preliminary data.</text>
</comment>
<name>A0A937AC02_9BACT</name>